<dbReference type="PANTHER" id="PTHR43724">
    <property type="entry name" value="PYRUVATE SYNTHASE SUBUNIT PORD"/>
    <property type="match status" value="1"/>
</dbReference>
<evidence type="ECO:0000313" key="10">
    <source>
        <dbReference type="Proteomes" id="UP000006903"/>
    </source>
</evidence>
<dbReference type="eggNOG" id="arCOG01605">
    <property type="taxonomic scope" value="Archaea"/>
</dbReference>
<dbReference type="HOGENOM" id="CLU_139698_1_1_2"/>
<protein>
    <submittedName>
        <fullName evidence="9">Pyruvate:ferredoxin oxidoreductase and related 2-oxoacid:ferredoxin oxidoreductases, delta subunit</fullName>
    </submittedName>
</protein>
<name>B8D5Y1_DESA1</name>
<dbReference type="EMBL" id="CP001140">
    <property type="protein sequence ID" value="ACL11512.1"/>
    <property type="molecule type" value="Genomic_DNA"/>
</dbReference>
<dbReference type="NCBIfam" id="TIGR02179">
    <property type="entry name" value="PorD_KorD"/>
    <property type="match status" value="1"/>
</dbReference>
<dbReference type="PROSITE" id="PS51379">
    <property type="entry name" value="4FE4S_FER_2"/>
    <property type="match status" value="2"/>
</dbReference>
<dbReference type="PANTHER" id="PTHR43724:SF1">
    <property type="entry name" value="PYRUVATE SYNTHASE SUBUNIT PORD"/>
    <property type="match status" value="1"/>
</dbReference>
<dbReference type="GO" id="GO:0046872">
    <property type="term" value="F:metal ion binding"/>
    <property type="evidence" value="ECO:0007669"/>
    <property type="project" value="UniProtKB-KW"/>
</dbReference>
<dbReference type="GO" id="GO:0051539">
    <property type="term" value="F:4 iron, 4 sulfur cluster binding"/>
    <property type="evidence" value="ECO:0007669"/>
    <property type="project" value="UniProtKB-KW"/>
</dbReference>
<dbReference type="AlphaFoldDB" id="B8D5Y1"/>
<gene>
    <name evidence="9" type="ordered locus">DKAM_1186</name>
</gene>
<keyword evidence="5" id="KW-0813">Transport</keyword>
<evidence type="ECO:0000256" key="3">
    <source>
        <dbReference type="ARBA" id="ARBA00022723"/>
    </source>
</evidence>
<dbReference type="Pfam" id="PF14697">
    <property type="entry name" value="Fer4_21"/>
    <property type="match status" value="1"/>
</dbReference>
<dbReference type="InterPro" id="IPR011898">
    <property type="entry name" value="PorD_KorD"/>
</dbReference>
<dbReference type="InterPro" id="IPR017900">
    <property type="entry name" value="4Fe4S_Fe_S_CS"/>
</dbReference>
<feature type="domain" description="4Fe-4S ferredoxin-type" evidence="8">
    <location>
        <begin position="62"/>
        <end position="91"/>
    </location>
</feature>
<proteinExistence type="predicted"/>
<dbReference type="GeneID" id="7171643"/>
<dbReference type="InterPro" id="IPR017896">
    <property type="entry name" value="4Fe4S_Fe-S-bd"/>
</dbReference>
<keyword evidence="3" id="KW-0479">Metal-binding</keyword>
<evidence type="ECO:0000256" key="1">
    <source>
        <dbReference type="ARBA" id="ARBA00001966"/>
    </source>
</evidence>
<dbReference type="RefSeq" id="WP_012608853.1">
    <property type="nucleotide sequence ID" value="NC_011766.1"/>
</dbReference>
<reference evidence="9 10" key="1">
    <citation type="journal article" date="2009" name="J. Bacteriol.">
        <title>Complete genome sequence of the anaerobic, protein-degrading hyperthermophilic crenarchaeon Desulfurococcus kamchatkensis.</title>
        <authorList>
            <person name="Ravin N.V."/>
            <person name="Mardanov A.V."/>
            <person name="Beletsky A.V."/>
            <person name="Kublanov I.V."/>
            <person name="Kolganova T.V."/>
            <person name="Lebedinsky A.V."/>
            <person name="Chernyh N.A."/>
            <person name="Bonch-Osmolovskaya E.A."/>
            <person name="Skryabin K.G."/>
        </authorList>
    </citation>
    <scope>NUCLEOTIDE SEQUENCE [LARGE SCALE GENOMIC DNA]</scope>
    <source>
        <strain evidence="10">DSM 18924 / JCM 16383 / VKM B-2413 / 1221n</strain>
    </source>
</reference>
<keyword evidence="7" id="KW-0411">Iron-sulfur</keyword>
<dbReference type="GO" id="GO:0016625">
    <property type="term" value="F:oxidoreductase activity, acting on the aldehyde or oxo group of donors, iron-sulfur protein as acceptor"/>
    <property type="evidence" value="ECO:0007669"/>
    <property type="project" value="InterPro"/>
</dbReference>
<keyword evidence="6" id="KW-0408">Iron</keyword>
<keyword evidence="5" id="KW-0249">Electron transport</keyword>
<dbReference type="Gene3D" id="3.30.70.20">
    <property type="match status" value="1"/>
</dbReference>
<organism evidence="9 10">
    <name type="scientific">Desulfurococcus amylolyticus (strain DSM 18924 / JCM 16383 / VKM B-2413 / 1221n)</name>
    <name type="common">Desulfurococcus kamchatkensis</name>
    <dbReference type="NCBI Taxonomy" id="490899"/>
    <lineage>
        <taxon>Archaea</taxon>
        <taxon>Thermoproteota</taxon>
        <taxon>Thermoprotei</taxon>
        <taxon>Desulfurococcales</taxon>
        <taxon>Desulfurococcaceae</taxon>
        <taxon>Desulfurococcus</taxon>
    </lineage>
</organism>
<dbReference type="KEGG" id="dka:DKAM_1186"/>
<keyword evidence="4" id="KW-0677">Repeat</keyword>
<dbReference type="Proteomes" id="UP000006903">
    <property type="component" value="Chromosome"/>
</dbReference>
<dbReference type="SUPFAM" id="SSF54862">
    <property type="entry name" value="4Fe-4S ferredoxins"/>
    <property type="match status" value="1"/>
</dbReference>
<evidence type="ECO:0000256" key="5">
    <source>
        <dbReference type="ARBA" id="ARBA00022982"/>
    </source>
</evidence>
<evidence type="ECO:0000256" key="6">
    <source>
        <dbReference type="ARBA" id="ARBA00023004"/>
    </source>
</evidence>
<evidence type="ECO:0000256" key="7">
    <source>
        <dbReference type="ARBA" id="ARBA00023014"/>
    </source>
</evidence>
<feature type="domain" description="4Fe-4S ferredoxin-type" evidence="8">
    <location>
        <begin position="32"/>
        <end position="61"/>
    </location>
</feature>
<dbReference type="PROSITE" id="PS00198">
    <property type="entry name" value="4FE4S_FER_1"/>
    <property type="match status" value="1"/>
</dbReference>
<keyword evidence="2" id="KW-0004">4Fe-4S</keyword>
<accession>B8D5Y1</accession>
<evidence type="ECO:0000256" key="4">
    <source>
        <dbReference type="ARBA" id="ARBA00022737"/>
    </source>
</evidence>
<evidence type="ECO:0000259" key="8">
    <source>
        <dbReference type="PROSITE" id="PS51379"/>
    </source>
</evidence>
<comment type="cofactor">
    <cofactor evidence="1">
        <name>[4Fe-4S] cluster</name>
        <dbReference type="ChEBI" id="CHEBI:49883"/>
    </cofactor>
</comment>
<sequence length="93" mass="10238">MSIRVTPPKTGQPPLTRPNIGVAGKTGFWRTTKPIVDQSKCTRCYQCEIFCPVNVIRVEPETGVKIDYDYCKGCGVCADVCPVNAISMVEEVK</sequence>
<dbReference type="STRING" id="490899.DKAM_1186"/>
<keyword evidence="9" id="KW-0670">Pyruvate</keyword>
<evidence type="ECO:0000256" key="2">
    <source>
        <dbReference type="ARBA" id="ARBA00022485"/>
    </source>
</evidence>
<evidence type="ECO:0000313" key="9">
    <source>
        <dbReference type="EMBL" id="ACL11512.1"/>
    </source>
</evidence>